<name>A0A0D2L591_HYPSF</name>
<dbReference type="Proteomes" id="UP000054270">
    <property type="component" value="Unassembled WGS sequence"/>
</dbReference>
<evidence type="ECO:0000313" key="1">
    <source>
        <dbReference type="EMBL" id="KJA22057.1"/>
    </source>
</evidence>
<protein>
    <submittedName>
        <fullName evidence="1">Uncharacterized protein</fullName>
    </submittedName>
</protein>
<keyword evidence="2" id="KW-1185">Reference proteome</keyword>
<dbReference type="AlphaFoldDB" id="A0A0D2L591"/>
<sequence length="153" mass="17280">MFRGEFSVHLRLKLVSLRMPPLTFSSDVVRKSALPPTTSLLPVVMITQTVTSSSVLLPCQLNSLRFVDRCSSASARAPAFPCLGSQLLCMLSCWIGYPRSSKTSFSNGQRSSSILRDPRIQNALMRLESNLFYHRPPAFYVDMDYTRVFRVRV</sequence>
<dbReference type="EMBL" id="KN817553">
    <property type="protein sequence ID" value="KJA22057.1"/>
    <property type="molecule type" value="Genomic_DNA"/>
</dbReference>
<evidence type="ECO:0000313" key="2">
    <source>
        <dbReference type="Proteomes" id="UP000054270"/>
    </source>
</evidence>
<organism evidence="1 2">
    <name type="scientific">Hypholoma sublateritium (strain FD-334 SS-4)</name>
    <dbReference type="NCBI Taxonomy" id="945553"/>
    <lineage>
        <taxon>Eukaryota</taxon>
        <taxon>Fungi</taxon>
        <taxon>Dikarya</taxon>
        <taxon>Basidiomycota</taxon>
        <taxon>Agaricomycotina</taxon>
        <taxon>Agaricomycetes</taxon>
        <taxon>Agaricomycetidae</taxon>
        <taxon>Agaricales</taxon>
        <taxon>Agaricineae</taxon>
        <taxon>Strophariaceae</taxon>
        <taxon>Hypholoma</taxon>
    </lineage>
</organism>
<reference evidence="2" key="1">
    <citation type="submission" date="2014-04" db="EMBL/GenBank/DDBJ databases">
        <title>Evolutionary Origins and Diversification of the Mycorrhizal Mutualists.</title>
        <authorList>
            <consortium name="DOE Joint Genome Institute"/>
            <consortium name="Mycorrhizal Genomics Consortium"/>
            <person name="Kohler A."/>
            <person name="Kuo A."/>
            <person name="Nagy L.G."/>
            <person name="Floudas D."/>
            <person name="Copeland A."/>
            <person name="Barry K.W."/>
            <person name="Cichocki N."/>
            <person name="Veneault-Fourrey C."/>
            <person name="LaButti K."/>
            <person name="Lindquist E.A."/>
            <person name="Lipzen A."/>
            <person name="Lundell T."/>
            <person name="Morin E."/>
            <person name="Murat C."/>
            <person name="Riley R."/>
            <person name="Ohm R."/>
            <person name="Sun H."/>
            <person name="Tunlid A."/>
            <person name="Henrissat B."/>
            <person name="Grigoriev I.V."/>
            <person name="Hibbett D.S."/>
            <person name="Martin F."/>
        </authorList>
    </citation>
    <scope>NUCLEOTIDE SEQUENCE [LARGE SCALE GENOMIC DNA]</scope>
    <source>
        <strain evidence="2">FD-334 SS-4</strain>
    </source>
</reference>
<accession>A0A0D2L591</accession>
<proteinExistence type="predicted"/>
<gene>
    <name evidence="1" type="ORF">HYPSUDRAFT_673177</name>
</gene>